<evidence type="ECO:0000256" key="1">
    <source>
        <dbReference type="SAM" id="Phobius"/>
    </source>
</evidence>
<name>A0ABV5ALQ4_9BACL</name>
<feature type="transmembrane region" description="Helical" evidence="1">
    <location>
        <begin position="21"/>
        <end position="39"/>
    </location>
</feature>
<proteinExistence type="predicted"/>
<dbReference type="EMBL" id="JBDXSU010000049">
    <property type="protein sequence ID" value="MFB5193209.1"/>
    <property type="molecule type" value="Genomic_DNA"/>
</dbReference>
<evidence type="ECO:0000313" key="3">
    <source>
        <dbReference type="Proteomes" id="UP001579974"/>
    </source>
</evidence>
<keyword evidence="1" id="KW-0472">Membrane</keyword>
<reference evidence="2 3" key="1">
    <citation type="journal article" date="2024" name="Int. J. Mol. Sci.">
        <title>Exploration of Alicyclobacillus spp. Genome in Search of Antibiotic Resistance.</title>
        <authorList>
            <person name="Bucka-Kolendo J."/>
            <person name="Kiousi D.E."/>
            <person name="Dekowska A."/>
            <person name="Mikolajczuk-Szczyrba A."/>
            <person name="Karadedos D.M."/>
            <person name="Michael P."/>
            <person name="Galanis A."/>
            <person name="Sokolowska B."/>
        </authorList>
    </citation>
    <scope>NUCLEOTIDE SEQUENCE [LARGE SCALE GENOMIC DNA]</scope>
    <source>
        <strain evidence="2 3">KKP 3000</strain>
    </source>
</reference>
<dbReference type="RefSeq" id="WP_275475999.1">
    <property type="nucleotide sequence ID" value="NZ_CP162940.1"/>
</dbReference>
<evidence type="ECO:0000313" key="2">
    <source>
        <dbReference type="EMBL" id="MFB5193209.1"/>
    </source>
</evidence>
<gene>
    <name evidence="2" type="ORF">KKP3000_003155</name>
</gene>
<accession>A0ABV5ALQ4</accession>
<dbReference type="Proteomes" id="UP001579974">
    <property type="component" value="Unassembled WGS sequence"/>
</dbReference>
<keyword evidence="1" id="KW-0812">Transmembrane</keyword>
<keyword evidence="1" id="KW-1133">Transmembrane helix</keyword>
<protein>
    <submittedName>
        <fullName evidence="2">Uncharacterized protein</fullName>
    </submittedName>
</protein>
<sequence length="480" mass="54704">MIVTDKSSSKGVGCKLKRTAKYVYISFVVLMFIGLGTKVKMEEHHAHTRKNLYERPKVAQNNLIVHRISDSNGPVHVLGMRRFPYPYDSMLAISSDADHETLRKFILIHEFINTREKTPFGYYGLGLPFADSFFMYNGSDINSPVDVGNTPITQEMSWFQGVSNQQSDATEINHYIKCGWIDTLHSFGDFSRQNQWTTLFSRQLAVRAINTLEENDDYLTVWTDHGNQSNVDNFGSYGTTPFYKYQLGATPKTPYYHTDLTIPYGVRFVWPDGNSDVFGHTSMIYPITLPDGRKVWGFYRYTSTGYTSNGDPKWDWSVGNLSQQLTPQNLESLEKSHDYCIIAQHLEAINTKLPLPPNAIDALWLLARQYDEKKILVATTSHLLNYNVTQQYLHYDITYTDSRAYIHINNVSDPVDGTYTPTITDLRGVTFYTSDPSRTTIEIGNSPVPKSYVEYNPSDGIAPSIGISWFAWNTTNYADD</sequence>
<comment type="caution">
    <text evidence="2">The sequence shown here is derived from an EMBL/GenBank/DDBJ whole genome shotgun (WGS) entry which is preliminary data.</text>
</comment>
<organism evidence="2 3">
    <name type="scientific">Alicyclobacillus fastidiosus</name>
    <dbReference type="NCBI Taxonomy" id="392011"/>
    <lineage>
        <taxon>Bacteria</taxon>
        <taxon>Bacillati</taxon>
        <taxon>Bacillota</taxon>
        <taxon>Bacilli</taxon>
        <taxon>Bacillales</taxon>
        <taxon>Alicyclobacillaceae</taxon>
        <taxon>Alicyclobacillus</taxon>
    </lineage>
</organism>
<keyword evidence="3" id="KW-1185">Reference proteome</keyword>